<dbReference type="Pfam" id="PF24981">
    <property type="entry name" value="Beta-prop_ATRN-LZTR1"/>
    <property type="match status" value="1"/>
</dbReference>
<protein>
    <submittedName>
        <fullName evidence="5">Galactose oxidase</fullName>
    </submittedName>
</protein>
<proteinExistence type="predicted"/>
<feature type="transmembrane region" description="Helical" evidence="3">
    <location>
        <begin position="362"/>
        <end position="387"/>
    </location>
</feature>
<keyword evidence="6" id="KW-1185">Reference proteome</keyword>
<keyword evidence="3" id="KW-0472">Membrane</keyword>
<evidence type="ECO:0000256" key="2">
    <source>
        <dbReference type="ARBA" id="ARBA00022737"/>
    </source>
</evidence>
<keyword evidence="1" id="KW-0880">Kelch repeat</keyword>
<comment type="caution">
    <text evidence="5">The sequence shown here is derived from an EMBL/GenBank/DDBJ whole genome shotgun (WGS) entry which is preliminary data.</text>
</comment>
<dbReference type="Gene3D" id="2.120.10.80">
    <property type="entry name" value="Kelch-type beta propeller"/>
    <property type="match status" value="2"/>
</dbReference>
<gene>
    <name evidence="5" type="ORF">F8M41_007449</name>
</gene>
<keyword evidence="3" id="KW-1133">Transmembrane helix</keyword>
<dbReference type="InterPro" id="IPR015915">
    <property type="entry name" value="Kelch-typ_b-propeller"/>
</dbReference>
<organism evidence="5 6">
    <name type="scientific">Gigaspora margarita</name>
    <dbReference type="NCBI Taxonomy" id="4874"/>
    <lineage>
        <taxon>Eukaryota</taxon>
        <taxon>Fungi</taxon>
        <taxon>Fungi incertae sedis</taxon>
        <taxon>Mucoromycota</taxon>
        <taxon>Glomeromycotina</taxon>
        <taxon>Glomeromycetes</taxon>
        <taxon>Diversisporales</taxon>
        <taxon>Gigasporaceae</taxon>
        <taxon>Gigaspora</taxon>
    </lineage>
</organism>
<dbReference type="PANTHER" id="PTHR46093">
    <property type="entry name" value="ACYL-COA-BINDING DOMAIN-CONTAINING PROTEIN 5"/>
    <property type="match status" value="1"/>
</dbReference>
<evidence type="ECO:0000313" key="6">
    <source>
        <dbReference type="Proteomes" id="UP000439903"/>
    </source>
</evidence>
<dbReference type="OrthoDB" id="432528at2759"/>
<keyword evidence="3" id="KW-0812">Transmembrane</keyword>
<feature type="domain" description="Attractin/MKLN-like beta-propeller" evidence="4">
    <location>
        <begin position="75"/>
        <end position="351"/>
    </location>
</feature>
<evidence type="ECO:0000256" key="3">
    <source>
        <dbReference type="SAM" id="Phobius"/>
    </source>
</evidence>
<dbReference type="SUPFAM" id="SSF117281">
    <property type="entry name" value="Kelch motif"/>
    <property type="match status" value="1"/>
</dbReference>
<sequence length="444" mass="48588">MPSPRRSQTSTLVGTRLYFFGGQTSTITSNEVWYLELSNSFNISTPPWHNDVAMPVGYSFGTSCLSPINNSTVFLIGGRILIANTRNYSYTSSVYKFDSNTSQWTTPTINTFNPSFVARNEMQAVIDNNGKIFVFGGINHGNNDNITTTAYFDMNVLDITTMTWSITTQPQSDITYADYSATLLPNGLIVYIGGRSASSSGVNLTNMAKIQIFDTKSYVWSTKFADGSNIASRVSHSAVLTQDGNIIIYGGAKLNNSVVIGVFSDIAVLNTNSWIWSIPSISGAGAPPLTLHSATLYKNYMIIGFGETSVTNLYTNNIYILDIQNYTWVTTFNIPTTKNPTKQTQSNGNSSTDQAINNPSNLYIGIGIGMGVVVLAVVLFVIGFFIYKNRHKQEIIETPGTPKNDHIRETHISTVYKPGIPPPANYELTPTYGVPVPGNNHHSS</sequence>
<reference evidence="5 6" key="1">
    <citation type="journal article" date="2019" name="Environ. Microbiol.">
        <title>At the nexus of three kingdoms: the genome of the mycorrhizal fungus Gigaspora margarita provides insights into plant, endobacterial and fungal interactions.</title>
        <authorList>
            <person name="Venice F."/>
            <person name="Ghignone S."/>
            <person name="Salvioli di Fossalunga A."/>
            <person name="Amselem J."/>
            <person name="Novero M."/>
            <person name="Xianan X."/>
            <person name="Sedzielewska Toro K."/>
            <person name="Morin E."/>
            <person name="Lipzen A."/>
            <person name="Grigoriev I.V."/>
            <person name="Henrissat B."/>
            <person name="Martin F.M."/>
            <person name="Bonfante P."/>
        </authorList>
    </citation>
    <scope>NUCLEOTIDE SEQUENCE [LARGE SCALE GENOMIC DNA]</scope>
    <source>
        <strain evidence="5 6">BEG34</strain>
    </source>
</reference>
<dbReference type="PANTHER" id="PTHR46093:SF18">
    <property type="entry name" value="FIBRONECTIN TYPE-III DOMAIN-CONTAINING PROTEIN"/>
    <property type="match status" value="1"/>
</dbReference>
<dbReference type="InterPro" id="IPR056737">
    <property type="entry name" value="Beta-prop_ATRN-MKLN-like"/>
</dbReference>
<accession>A0A8H4AW78</accession>
<dbReference type="Proteomes" id="UP000439903">
    <property type="component" value="Unassembled WGS sequence"/>
</dbReference>
<dbReference type="EMBL" id="WTPW01000176">
    <property type="protein sequence ID" value="KAF0538927.1"/>
    <property type="molecule type" value="Genomic_DNA"/>
</dbReference>
<name>A0A8H4AW78_GIGMA</name>
<keyword evidence="2" id="KW-0677">Repeat</keyword>
<evidence type="ECO:0000259" key="4">
    <source>
        <dbReference type="Pfam" id="PF24981"/>
    </source>
</evidence>
<evidence type="ECO:0000256" key="1">
    <source>
        <dbReference type="ARBA" id="ARBA00022441"/>
    </source>
</evidence>
<dbReference type="AlphaFoldDB" id="A0A8H4AW78"/>
<evidence type="ECO:0000313" key="5">
    <source>
        <dbReference type="EMBL" id="KAF0538927.1"/>
    </source>
</evidence>